<dbReference type="Proteomes" id="UP000729290">
    <property type="component" value="Unassembled WGS sequence"/>
</dbReference>
<protein>
    <submittedName>
        <fullName evidence="4">Septum formation initiator family protein</fullName>
    </submittedName>
</protein>
<keyword evidence="5" id="KW-1185">Reference proteome</keyword>
<keyword evidence="1" id="KW-0175">Coiled coil</keyword>
<dbReference type="Pfam" id="PF04977">
    <property type="entry name" value="DivIC"/>
    <property type="match status" value="1"/>
</dbReference>
<dbReference type="InterPro" id="IPR007060">
    <property type="entry name" value="FtsL/DivIC"/>
</dbReference>
<evidence type="ECO:0000313" key="4">
    <source>
        <dbReference type="EMBL" id="MBM6876559.1"/>
    </source>
</evidence>
<organism evidence="4 5">
    <name type="scientific">Anaerotignum lactatifermentans</name>
    <dbReference type="NCBI Taxonomy" id="160404"/>
    <lineage>
        <taxon>Bacteria</taxon>
        <taxon>Bacillati</taxon>
        <taxon>Bacillota</taxon>
        <taxon>Clostridia</taxon>
        <taxon>Lachnospirales</taxon>
        <taxon>Anaerotignaceae</taxon>
        <taxon>Anaerotignum</taxon>
    </lineage>
</organism>
<comment type="caution">
    <text evidence="4">The sequence shown here is derived from an EMBL/GenBank/DDBJ whole genome shotgun (WGS) entry which is preliminary data.</text>
</comment>
<evidence type="ECO:0000256" key="2">
    <source>
        <dbReference type="SAM" id="MobiDB-lite"/>
    </source>
</evidence>
<feature type="coiled-coil region" evidence="1">
    <location>
        <begin position="85"/>
        <end position="119"/>
    </location>
</feature>
<evidence type="ECO:0000256" key="3">
    <source>
        <dbReference type="SAM" id="Phobius"/>
    </source>
</evidence>
<reference evidence="4 5" key="1">
    <citation type="journal article" date="2021" name="Sci. Rep.">
        <title>The distribution of antibiotic resistance genes in chicken gut microbiota commensals.</title>
        <authorList>
            <person name="Juricova H."/>
            <person name="Matiasovicova J."/>
            <person name="Kubasova T."/>
            <person name="Cejkova D."/>
            <person name="Rychlik I."/>
        </authorList>
    </citation>
    <scope>NUCLEOTIDE SEQUENCE [LARGE SCALE GENOMIC DNA]</scope>
    <source>
        <strain evidence="4 5">An431b</strain>
    </source>
</reference>
<proteinExistence type="predicted"/>
<dbReference type="RefSeq" id="WP_205132524.1">
    <property type="nucleotide sequence ID" value="NZ_JACSNT010000001.1"/>
</dbReference>
<evidence type="ECO:0000313" key="5">
    <source>
        <dbReference type="Proteomes" id="UP000729290"/>
    </source>
</evidence>
<name>A0ABS2G7X3_9FIRM</name>
<gene>
    <name evidence="4" type="ORF">H9X83_00080</name>
</gene>
<keyword evidence="3" id="KW-0812">Transmembrane</keyword>
<sequence>MAAERKRMQREYRGSYYTYGNVAHELEPDYRPYYEEEERKERQKEAQRQEAAERRENRAHAWKVCFVVLILFVGCIAFMGMHVMVANVEVQVRQQKSDLTDLKAQNAILEAELAEQVDLEYIKQEAINRLGMSEPQSYQIVYIDVPKQSYTIQYASDTAEAETEGNSVLSFFRNLLTKE</sequence>
<keyword evidence="3" id="KW-1133">Transmembrane helix</keyword>
<dbReference type="EMBL" id="JACSNV010000001">
    <property type="protein sequence ID" value="MBM6876559.1"/>
    <property type="molecule type" value="Genomic_DNA"/>
</dbReference>
<feature type="transmembrane region" description="Helical" evidence="3">
    <location>
        <begin position="64"/>
        <end position="85"/>
    </location>
</feature>
<keyword evidence="3" id="KW-0472">Membrane</keyword>
<evidence type="ECO:0000256" key="1">
    <source>
        <dbReference type="SAM" id="Coils"/>
    </source>
</evidence>
<feature type="region of interest" description="Disordered" evidence="2">
    <location>
        <begin position="30"/>
        <end position="51"/>
    </location>
</feature>
<accession>A0ABS2G7X3</accession>